<dbReference type="PANTHER" id="PTHR24171">
    <property type="entry name" value="ANKYRIN REPEAT DOMAIN-CONTAINING PROTEIN 39-RELATED"/>
    <property type="match status" value="1"/>
</dbReference>
<dbReference type="STRING" id="6832.A0A553P306"/>
<dbReference type="InterPro" id="IPR036770">
    <property type="entry name" value="Ankyrin_rpt-contain_sf"/>
</dbReference>
<dbReference type="Pfam" id="PF12796">
    <property type="entry name" value="Ank_2"/>
    <property type="match status" value="2"/>
</dbReference>
<evidence type="ECO:0000313" key="6">
    <source>
        <dbReference type="Proteomes" id="UP000318571"/>
    </source>
</evidence>
<feature type="compositionally biased region" description="Polar residues" evidence="4">
    <location>
        <begin position="558"/>
        <end position="567"/>
    </location>
</feature>
<comment type="caution">
    <text evidence="5">The sequence shown here is derived from an EMBL/GenBank/DDBJ whole genome shotgun (WGS) entry which is preliminary data.</text>
</comment>
<feature type="repeat" description="ANK" evidence="3">
    <location>
        <begin position="369"/>
        <end position="401"/>
    </location>
</feature>
<dbReference type="Gene3D" id="1.25.40.20">
    <property type="entry name" value="Ankyrin repeat-containing domain"/>
    <property type="match status" value="1"/>
</dbReference>
<name>A0A553P306_TIGCA</name>
<evidence type="ECO:0000256" key="2">
    <source>
        <dbReference type="ARBA" id="ARBA00023043"/>
    </source>
</evidence>
<evidence type="ECO:0000256" key="1">
    <source>
        <dbReference type="ARBA" id="ARBA00022737"/>
    </source>
</evidence>
<sequence length="630" mass="71160">MTDILEECLKFILPAASDSMKFSTTSITLQVIKEEIKKLHKKLDKLLNEPRESAIQDLQMGLTSIEHDNFEESYLKFMSVEANATRGFNLSMSDENRLVCTRLKIFAQVMVLTFDHKSRTFVPFEIVPPKKKREVGAAVQASVDLLHENLSGVEFTFKDHFSSRTKERKLQSHRDNVDKVLAVAYPYISSGLGLSNPNQLVNTRSDAFVVSLLPHRYLPEGIDDASELQVGTSRDPPYNEVKAKVFYGVDKSVLYDKTKEVKYNVHFLNKIYDAEKATEKPVVLKVQDKVLTVVDDLDEINRDQQSILHIAAKQGRLDTVKFLIHEGAKINAMEKGGNTPLMLSATSGNPDVTNYLLDRGALADKENNKGETALMLAAKHGRLQTVKTLTAQRVTLNKRGKNGKTAIQYASENRHFQVVDALIKLGAQAPANHTPVIESSRNKYSDVAPPLPPKARTFHHFPIPTAPPLTPEDFETHRSANAPPLPPRRHRSQLRSSRLQFEEYVFENVNLGNTNQPQEYVPVSNEQSSVRLLPKRDPPPIPEDLDEVLDNHLVLNASRTGQRSQSGDPVRRRKHGQQVRDANNSEEYFSGSEGFLRPNRFPEGRIQRSRLAHLELEKVLKKRDMNNHQP</sequence>
<dbReference type="PROSITE" id="PS50297">
    <property type="entry name" value="ANK_REP_REGION"/>
    <property type="match status" value="3"/>
</dbReference>
<feature type="repeat" description="ANK" evidence="3">
    <location>
        <begin position="336"/>
        <end position="368"/>
    </location>
</feature>
<evidence type="ECO:0000256" key="4">
    <source>
        <dbReference type="SAM" id="MobiDB-lite"/>
    </source>
</evidence>
<dbReference type="Proteomes" id="UP000318571">
    <property type="component" value="Chromosome 7"/>
</dbReference>
<dbReference type="InterPro" id="IPR002110">
    <property type="entry name" value="Ankyrin_rpt"/>
</dbReference>
<keyword evidence="2 3" id="KW-0040">ANK repeat</keyword>
<keyword evidence="6" id="KW-1185">Reference proteome</keyword>
<feature type="region of interest" description="Disordered" evidence="4">
    <location>
        <begin position="516"/>
        <end position="541"/>
    </location>
</feature>
<feature type="repeat" description="ANK" evidence="3">
    <location>
        <begin position="303"/>
        <end position="335"/>
    </location>
</feature>
<evidence type="ECO:0000313" key="5">
    <source>
        <dbReference type="EMBL" id="TRY72087.1"/>
    </source>
</evidence>
<dbReference type="SUPFAM" id="SSF48403">
    <property type="entry name" value="Ankyrin repeat"/>
    <property type="match status" value="1"/>
</dbReference>
<protein>
    <submittedName>
        <fullName evidence="5">Uncharacterized protein</fullName>
    </submittedName>
</protein>
<organism evidence="5 6">
    <name type="scientific">Tigriopus californicus</name>
    <name type="common">Marine copepod</name>
    <dbReference type="NCBI Taxonomy" id="6832"/>
    <lineage>
        <taxon>Eukaryota</taxon>
        <taxon>Metazoa</taxon>
        <taxon>Ecdysozoa</taxon>
        <taxon>Arthropoda</taxon>
        <taxon>Crustacea</taxon>
        <taxon>Multicrustacea</taxon>
        <taxon>Hexanauplia</taxon>
        <taxon>Copepoda</taxon>
        <taxon>Harpacticoida</taxon>
        <taxon>Harpacticidae</taxon>
        <taxon>Tigriopus</taxon>
    </lineage>
</organism>
<dbReference type="PROSITE" id="PS50088">
    <property type="entry name" value="ANK_REPEAT"/>
    <property type="match status" value="4"/>
</dbReference>
<keyword evidence="1" id="KW-0677">Repeat</keyword>
<dbReference type="AlphaFoldDB" id="A0A553P306"/>
<feature type="compositionally biased region" description="Polar residues" evidence="4">
    <location>
        <begin position="516"/>
        <end position="530"/>
    </location>
</feature>
<feature type="region of interest" description="Disordered" evidence="4">
    <location>
        <begin position="558"/>
        <end position="601"/>
    </location>
</feature>
<evidence type="ECO:0000256" key="3">
    <source>
        <dbReference type="PROSITE-ProRule" id="PRU00023"/>
    </source>
</evidence>
<accession>A0A553P306</accession>
<dbReference type="SMART" id="SM00248">
    <property type="entry name" value="ANK"/>
    <property type="match status" value="4"/>
</dbReference>
<dbReference type="EMBL" id="VCGU01000008">
    <property type="protein sequence ID" value="TRY72087.1"/>
    <property type="molecule type" value="Genomic_DNA"/>
</dbReference>
<feature type="repeat" description="ANK" evidence="3">
    <location>
        <begin position="402"/>
        <end position="434"/>
    </location>
</feature>
<reference evidence="5 6" key="1">
    <citation type="journal article" date="2018" name="Nat. Ecol. Evol.">
        <title>Genomic signatures of mitonuclear coevolution across populations of Tigriopus californicus.</title>
        <authorList>
            <person name="Barreto F.S."/>
            <person name="Watson E.T."/>
            <person name="Lima T.G."/>
            <person name="Willett C.S."/>
            <person name="Edmands S."/>
            <person name="Li W."/>
            <person name="Burton R.S."/>
        </authorList>
    </citation>
    <scope>NUCLEOTIDE SEQUENCE [LARGE SCALE GENOMIC DNA]</scope>
    <source>
        <strain evidence="5 6">San Diego</strain>
    </source>
</reference>
<gene>
    <name evidence="5" type="ORF">TCAL_12368</name>
</gene>
<proteinExistence type="predicted"/>